<dbReference type="EMBL" id="WMBA01000011">
    <property type="protein sequence ID" value="MTD54325.1"/>
    <property type="molecule type" value="Genomic_DNA"/>
</dbReference>
<dbReference type="InterPro" id="IPR032710">
    <property type="entry name" value="NTF2-like_dom_sf"/>
</dbReference>
<evidence type="ECO:0000313" key="2">
    <source>
        <dbReference type="EMBL" id="MTD54325.1"/>
    </source>
</evidence>
<dbReference type="OrthoDB" id="4550754at2"/>
<dbReference type="AlphaFoldDB" id="A0A6N7YMY0"/>
<gene>
    <name evidence="2" type="ORF">GKO32_10100</name>
</gene>
<dbReference type="SUPFAM" id="SSF54427">
    <property type="entry name" value="NTF2-like"/>
    <property type="match status" value="1"/>
</dbReference>
<dbReference type="Proteomes" id="UP000440096">
    <property type="component" value="Unassembled WGS sequence"/>
</dbReference>
<proteinExistence type="predicted"/>
<accession>A0A6N7YMY0</accession>
<name>A0A6N7YMY0_9PSEU</name>
<protein>
    <recommendedName>
        <fullName evidence="1">SnoaL-like domain-containing protein</fullName>
    </recommendedName>
</protein>
<comment type="caution">
    <text evidence="2">The sequence shown here is derived from an EMBL/GenBank/DDBJ whole genome shotgun (WGS) entry which is preliminary data.</text>
</comment>
<dbReference type="Pfam" id="PF12680">
    <property type="entry name" value="SnoaL_2"/>
    <property type="match status" value="1"/>
</dbReference>
<dbReference type="Gene3D" id="3.10.450.50">
    <property type="match status" value="1"/>
</dbReference>
<organism evidence="2 3">
    <name type="scientific">Amycolatopsis pithecellobii</name>
    <dbReference type="NCBI Taxonomy" id="664692"/>
    <lineage>
        <taxon>Bacteria</taxon>
        <taxon>Bacillati</taxon>
        <taxon>Actinomycetota</taxon>
        <taxon>Actinomycetes</taxon>
        <taxon>Pseudonocardiales</taxon>
        <taxon>Pseudonocardiaceae</taxon>
        <taxon>Amycolatopsis</taxon>
    </lineage>
</organism>
<feature type="domain" description="SnoaL-like" evidence="1">
    <location>
        <begin position="42"/>
        <end position="149"/>
    </location>
</feature>
<keyword evidence="3" id="KW-1185">Reference proteome</keyword>
<reference evidence="2 3" key="1">
    <citation type="submission" date="2019-11" db="EMBL/GenBank/DDBJ databases">
        <title>Draft genome of Amycolatopsis RM579.</title>
        <authorList>
            <person name="Duangmal K."/>
            <person name="Mingma R."/>
        </authorList>
    </citation>
    <scope>NUCLEOTIDE SEQUENCE [LARGE SCALE GENOMIC DNA]</scope>
    <source>
        <strain evidence="2 3">RM579</strain>
    </source>
</reference>
<evidence type="ECO:0000313" key="3">
    <source>
        <dbReference type="Proteomes" id="UP000440096"/>
    </source>
</evidence>
<sequence>MTAAAVLGKTDQKSVFTRSVMALSADMNLPAGKPGNSRRLIVDKLFADLAAGRVEDCVAAFTDDLKMEVPFQSPGMTWKCRSKDDVRALFTWVSENFRPFGIEASQSWEMESDGLVALYATDAVRERTGRPYQNDYVGLFFFEGDLVSHWVEYHNPMVTVVALGR</sequence>
<evidence type="ECO:0000259" key="1">
    <source>
        <dbReference type="Pfam" id="PF12680"/>
    </source>
</evidence>
<dbReference type="InterPro" id="IPR037401">
    <property type="entry name" value="SnoaL-like"/>
</dbReference>